<evidence type="ECO:0000313" key="3">
    <source>
        <dbReference type="Proteomes" id="UP001189429"/>
    </source>
</evidence>
<proteinExistence type="predicted"/>
<name>A0ABN9UXP5_9DINO</name>
<dbReference type="EMBL" id="CAUYUJ010016409">
    <property type="protein sequence ID" value="CAK0864961.1"/>
    <property type="molecule type" value="Genomic_DNA"/>
</dbReference>
<feature type="compositionally biased region" description="Basic residues" evidence="1">
    <location>
        <begin position="104"/>
        <end position="113"/>
    </location>
</feature>
<accession>A0ABN9UXP5</accession>
<sequence>MMMVDMMMGVRDIAALRQRLLELRSQCAADAGTFMEALDEKIEQHVSLKLTADGAATCPRRGAPQVARPFWQHPAARCCAGTSRRRPCRGSPRPAGASRDTTRCRRCSAPHGQ</sequence>
<evidence type="ECO:0000256" key="1">
    <source>
        <dbReference type="SAM" id="MobiDB-lite"/>
    </source>
</evidence>
<gene>
    <name evidence="2" type="ORF">PCOR1329_LOCUS52655</name>
</gene>
<protein>
    <submittedName>
        <fullName evidence="2">Uncharacterized protein</fullName>
    </submittedName>
</protein>
<feature type="non-terminal residue" evidence="2">
    <location>
        <position position="113"/>
    </location>
</feature>
<dbReference type="Proteomes" id="UP001189429">
    <property type="component" value="Unassembled WGS sequence"/>
</dbReference>
<reference evidence="2" key="1">
    <citation type="submission" date="2023-10" db="EMBL/GenBank/DDBJ databases">
        <authorList>
            <person name="Chen Y."/>
            <person name="Shah S."/>
            <person name="Dougan E. K."/>
            <person name="Thang M."/>
            <person name="Chan C."/>
        </authorList>
    </citation>
    <scope>NUCLEOTIDE SEQUENCE [LARGE SCALE GENOMIC DNA]</scope>
</reference>
<keyword evidence="3" id="KW-1185">Reference proteome</keyword>
<evidence type="ECO:0000313" key="2">
    <source>
        <dbReference type="EMBL" id="CAK0864961.1"/>
    </source>
</evidence>
<feature type="region of interest" description="Disordered" evidence="1">
    <location>
        <begin position="81"/>
        <end position="113"/>
    </location>
</feature>
<organism evidence="2 3">
    <name type="scientific">Prorocentrum cordatum</name>
    <dbReference type="NCBI Taxonomy" id="2364126"/>
    <lineage>
        <taxon>Eukaryota</taxon>
        <taxon>Sar</taxon>
        <taxon>Alveolata</taxon>
        <taxon>Dinophyceae</taxon>
        <taxon>Prorocentrales</taxon>
        <taxon>Prorocentraceae</taxon>
        <taxon>Prorocentrum</taxon>
    </lineage>
</organism>
<comment type="caution">
    <text evidence="2">The sequence shown here is derived from an EMBL/GenBank/DDBJ whole genome shotgun (WGS) entry which is preliminary data.</text>
</comment>